<comment type="caution">
    <text evidence="2">The sequence shown here is derived from an EMBL/GenBank/DDBJ whole genome shotgun (WGS) entry which is preliminary data.</text>
</comment>
<dbReference type="AlphaFoldDB" id="A0A445BSQ3"/>
<keyword evidence="3" id="KW-1185">Reference proteome</keyword>
<dbReference type="GO" id="GO:0008270">
    <property type="term" value="F:zinc ion binding"/>
    <property type="evidence" value="ECO:0007669"/>
    <property type="project" value="InterPro"/>
</dbReference>
<dbReference type="EMBL" id="SDMP01000008">
    <property type="protein sequence ID" value="RYR41658.1"/>
    <property type="molecule type" value="Genomic_DNA"/>
</dbReference>
<gene>
    <name evidence="2" type="ORF">Ahy_A08g038068</name>
</gene>
<protein>
    <recommendedName>
        <fullName evidence="1">SWIM-type domain-containing protein</fullName>
    </recommendedName>
</protein>
<evidence type="ECO:0000313" key="3">
    <source>
        <dbReference type="Proteomes" id="UP000289738"/>
    </source>
</evidence>
<evidence type="ECO:0000313" key="2">
    <source>
        <dbReference type="EMBL" id="RYR41658.1"/>
    </source>
</evidence>
<accession>A0A445BSQ3</accession>
<feature type="domain" description="SWIM-type" evidence="1">
    <location>
        <begin position="88"/>
        <end position="110"/>
    </location>
</feature>
<evidence type="ECO:0000259" key="1">
    <source>
        <dbReference type="Pfam" id="PF04434"/>
    </source>
</evidence>
<organism evidence="2 3">
    <name type="scientific">Arachis hypogaea</name>
    <name type="common">Peanut</name>
    <dbReference type="NCBI Taxonomy" id="3818"/>
    <lineage>
        <taxon>Eukaryota</taxon>
        <taxon>Viridiplantae</taxon>
        <taxon>Streptophyta</taxon>
        <taxon>Embryophyta</taxon>
        <taxon>Tracheophyta</taxon>
        <taxon>Spermatophyta</taxon>
        <taxon>Magnoliopsida</taxon>
        <taxon>eudicotyledons</taxon>
        <taxon>Gunneridae</taxon>
        <taxon>Pentapetalae</taxon>
        <taxon>rosids</taxon>
        <taxon>fabids</taxon>
        <taxon>Fabales</taxon>
        <taxon>Fabaceae</taxon>
        <taxon>Papilionoideae</taxon>
        <taxon>50 kb inversion clade</taxon>
        <taxon>dalbergioids sensu lato</taxon>
        <taxon>Dalbergieae</taxon>
        <taxon>Pterocarpus clade</taxon>
        <taxon>Arachis</taxon>
    </lineage>
</organism>
<name>A0A445BSQ3_ARAHY</name>
<dbReference type="Proteomes" id="UP000289738">
    <property type="component" value="Chromosome A08"/>
</dbReference>
<proteinExistence type="predicted"/>
<dbReference type="Pfam" id="PF04434">
    <property type="entry name" value="SWIM"/>
    <property type="match status" value="1"/>
</dbReference>
<sequence>MTINLVECINIASKGVHNLPVTALVKATFYRLNVLFTRKKAEAEARISADHLFFEYATEKIHLIKGHQETSKHNEVFEVREIFNDLGFVVNLRLWHCDCGEFQVDRIPCRYVFVCCANQHLDWKQYVHEVYTMGEIRKVYKT</sequence>
<dbReference type="InterPro" id="IPR007527">
    <property type="entry name" value="Znf_SWIM"/>
</dbReference>
<reference evidence="2 3" key="1">
    <citation type="submission" date="2019-01" db="EMBL/GenBank/DDBJ databases">
        <title>Sequencing of cultivated peanut Arachis hypogaea provides insights into genome evolution and oil improvement.</title>
        <authorList>
            <person name="Chen X."/>
        </authorList>
    </citation>
    <scope>NUCLEOTIDE SEQUENCE [LARGE SCALE GENOMIC DNA]</scope>
    <source>
        <strain evidence="3">cv. Fuhuasheng</strain>
        <tissue evidence="2">Leaves</tissue>
    </source>
</reference>